<evidence type="ECO:0000313" key="2">
    <source>
        <dbReference type="EMBL" id="KAA6403571.1"/>
    </source>
</evidence>
<evidence type="ECO:0000256" key="1">
    <source>
        <dbReference type="SAM" id="MobiDB-lite"/>
    </source>
</evidence>
<reference evidence="2 3" key="1">
    <citation type="submission" date="2019-03" db="EMBL/GenBank/DDBJ databases">
        <title>Single cell metagenomics reveals metabolic interactions within the superorganism composed of flagellate Streblomastix strix and complex community of Bacteroidetes bacteria on its surface.</title>
        <authorList>
            <person name="Treitli S.C."/>
            <person name="Kolisko M."/>
            <person name="Husnik F."/>
            <person name="Keeling P."/>
            <person name="Hampl V."/>
        </authorList>
    </citation>
    <scope>NUCLEOTIDE SEQUENCE [LARGE SCALE GENOMIC DNA]</scope>
    <source>
        <strain evidence="2">ST1C</strain>
    </source>
</reference>
<name>A0A5J4X8J8_9EUKA</name>
<feature type="compositionally biased region" description="Polar residues" evidence="1">
    <location>
        <begin position="10"/>
        <end position="24"/>
    </location>
</feature>
<dbReference type="EMBL" id="SNRW01000085">
    <property type="protein sequence ID" value="KAA6403571.1"/>
    <property type="molecule type" value="Genomic_DNA"/>
</dbReference>
<gene>
    <name evidence="2" type="ORF">EZS28_000907</name>
</gene>
<dbReference type="Proteomes" id="UP000324800">
    <property type="component" value="Unassembled WGS sequence"/>
</dbReference>
<proteinExistence type="predicted"/>
<accession>A0A5J4X8J8</accession>
<feature type="region of interest" description="Disordered" evidence="1">
    <location>
        <begin position="1"/>
        <end position="24"/>
    </location>
</feature>
<comment type="caution">
    <text evidence="2">The sequence shown here is derived from an EMBL/GenBank/DDBJ whole genome shotgun (WGS) entry which is preliminary data.</text>
</comment>
<organism evidence="2 3">
    <name type="scientific">Streblomastix strix</name>
    <dbReference type="NCBI Taxonomy" id="222440"/>
    <lineage>
        <taxon>Eukaryota</taxon>
        <taxon>Metamonada</taxon>
        <taxon>Preaxostyla</taxon>
        <taxon>Oxymonadida</taxon>
        <taxon>Streblomastigidae</taxon>
        <taxon>Streblomastix</taxon>
    </lineage>
</organism>
<evidence type="ECO:0000313" key="3">
    <source>
        <dbReference type="Proteomes" id="UP000324800"/>
    </source>
</evidence>
<protein>
    <submittedName>
        <fullName evidence="2">Uncharacterized protein</fullName>
    </submittedName>
</protein>
<dbReference type="AlphaFoldDB" id="A0A5J4X8J8"/>
<sequence length="195" mass="20772">MGDIVPDQVTPASDATSLSDGTATGGIKTNASNIPIVNGDAINGKSAFYARHDHVHPQQLTYDGNVTVTKFIKTEGLAIEIICASGDTTTLDRKFSKTYSGNEWVILCIFPSGNSASSPFIEFKVYSSNNAVQIIRLQPNYTVNGITAMQGLFSAPTEFSSYYGIENGANQLFHTHTGTGPSAVQILFAQGSRIA</sequence>